<name>A0ACC2VMJ5_9TREE</name>
<sequence length="501" mass="55998">MHPSSPKPPTAKRKLVGFKQRIERNEQRARENAGKPDNVVSRKGFVVAVYALVVYAYYVFVGRLCVPMLQRKRDARGSVGQGVGLMIAFHVLWLMFIWTYSRIAFISPGWASQLVPKAQGPEESMITTTNTGTPYQYIGTQQEPSITQSAATPFQIESPNPQEGPSQCLTPAQQYAFEHRRSITSLTSGASDTRPTHDDPDALDRDPSDLDAARNMLPPEIPFFNRRRSGTTASASVGLGMGEDNRVSDVSNVETCDSHTPLQPIPESTQDSTPRDYGIRNAAPGVSESPVDGRQQGTQQPVHGVPPNPKTATQEWLYERPLPPHYPGLFFIIFCGWSTLFTAYIAVVLAVKMGTEGSLDGQMLALVIIGGFFTVFTFTMTLSHIAMASTALTTIESFTTRDQRDRESHLLAQKYGFFKWRTKTQTLKRWNHEYGDLKTEGNRWYVGGPMREWRLLMGDDPVGWILPIGHAKADGLAFEQNPRFGAHGERRKREAWPEHLR</sequence>
<accession>A0ACC2VMJ5</accession>
<dbReference type="EMBL" id="JASBWS010000076">
    <property type="protein sequence ID" value="KAJ9100326.1"/>
    <property type="molecule type" value="Genomic_DNA"/>
</dbReference>
<evidence type="ECO:0000313" key="1">
    <source>
        <dbReference type="EMBL" id="KAJ9100326.1"/>
    </source>
</evidence>
<protein>
    <submittedName>
        <fullName evidence="1">Uncharacterized protein</fullName>
    </submittedName>
</protein>
<reference evidence="1" key="1">
    <citation type="submission" date="2023-04" db="EMBL/GenBank/DDBJ databases">
        <title>Draft Genome sequencing of Naganishia species isolated from polar environments using Oxford Nanopore Technology.</title>
        <authorList>
            <person name="Leo P."/>
            <person name="Venkateswaran K."/>
        </authorList>
    </citation>
    <scope>NUCLEOTIDE SEQUENCE</scope>
    <source>
        <strain evidence="1">MNA-CCFEE 5262</strain>
    </source>
</reference>
<evidence type="ECO:0000313" key="2">
    <source>
        <dbReference type="Proteomes" id="UP001230649"/>
    </source>
</evidence>
<keyword evidence="2" id="KW-1185">Reference proteome</keyword>
<dbReference type="Proteomes" id="UP001230649">
    <property type="component" value="Unassembled WGS sequence"/>
</dbReference>
<organism evidence="1 2">
    <name type="scientific">Naganishia adeliensis</name>
    <dbReference type="NCBI Taxonomy" id="92952"/>
    <lineage>
        <taxon>Eukaryota</taxon>
        <taxon>Fungi</taxon>
        <taxon>Dikarya</taxon>
        <taxon>Basidiomycota</taxon>
        <taxon>Agaricomycotina</taxon>
        <taxon>Tremellomycetes</taxon>
        <taxon>Filobasidiales</taxon>
        <taxon>Filobasidiaceae</taxon>
        <taxon>Naganishia</taxon>
    </lineage>
</organism>
<proteinExistence type="predicted"/>
<comment type="caution">
    <text evidence="1">The sequence shown here is derived from an EMBL/GenBank/DDBJ whole genome shotgun (WGS) entry which is preliminary data.</text>
</comment>
<gene>
    <name evidence="1" type="ORF">QFC20_005458</name>
</gene>